<evidence type="ECO:0000313" key="4">
    <source>
        <dbReference type="Proteomes" id="UP001338137"/>
    </source>
</evidence>
<protein>
    <recommendedName>
        <fullName evidence="5">Photosynthesis system II assembly factor Ycf48/Hcf136-like domain-containing protein</fullName>
    </recommendedName>
</protein>
<sequence>MIIQYRMFSMISLIGCMLLAGCDSNETKVTVQSSAQPTLQTVPTLPPSSTVVASAAPTSLPDSVLPYSQPPPAATAVPSPAALASPAQPSESKQPATIKASSAKPPAASPKPQPIPDRLFPSSILTMDRQEGLGMQDGKLLYTKNTGKTWEVKIPDGMQIKDRLLAADFLSPFLGYAYYLTDAKQPKLVATQWLQDGSSLPAHWKSAALPTEEAWETSTNVSVYSNLSLTYPDPSYALLTSSPAAGLMGKSLYRTDDQGTSWQRVSDISSAINGYPTGIAFPHSNDGWITATYHGPDKFPLFRTQDGGKTWAVQHVEIPDEFKNGYANTFSPVFDQEGDQHGLFIAQFALGDSRTYVPYETHDGGNTWLPLKYRLTDVQESPVYHFDNLIEGRAISTDGKSIYTMRTYNKEDWQQIVPNIILKDAKQFFLNMDGFGWVVLNGHLMITMDGGRTWSAP</sequence>
<feature type="region of interest" description="Disordered" evidence="1">
    <location>
        <begin position="35"/>
        <end position="54"/>
    </location>
</feature>
<feature type="compositionally biased region" description="Low complexity" evidence="1">
    <location>
        <begin position="36"/>
        <end position="54"/>
    </location>
</feature>
<feature type="signal peptide" evidence="2">
    <location>
        <begin position="1"/>
        <end position="20"/>
    </location>
</feature>
<evidence type="ECO:0008006" key="5">
    <source>
        <dbReference type="Google" id="ProtNLM"/>
    </source>
</evidence>
<dbReference type="Gene3D" id="2.130.10.10">
    <property type="entry name" value="YVTN repeat-like/Quinoprotein amine dehydrogenase"/>
    <property type="match status" value="1"/>
</dbReference>
<evidence type="ECO:0000313" key="3">
    <source>
        <dbReference type="EMBL" id="MEC0228506.1"/>
    </source>
</evidence>
<dbReference type="PROSITE" id="PS51257">
    <property type="entry name" value="PROKAR_LIPOPROTEIN"/>
    <property type="match status" value="1"/>
</dbReference>
<dbReference type="RefSeq" id="WP_326072731.1">
    <property type="nucleotide sequence ID" value="NZ_JARLKY010000034.1"/>
</dbReference>
<feature type="compositionally biased region" description="Low complexity" evidence="1">
    <location>
        <begin position="74"/>
        <end position="106"/>
    </location>
</feature>
<reference evidence="3 4" key="1">
    <citation type="submission" date="2023-03" db="EMBL/GenBank/DDBJ databases">
        <title>Bacillus Genome Sequencing.</title>
        <authorList>
            <person name="Dunlap C."/>
        </authorList>
    </citation>
    <scope>NUCLEOTIDE SEQUENCE [LARGE SCALE GENOMIC DNA]</scope>
    <source>
        <strain evidence="3 4">BD-533</strain>
    </source>
</reference>
<keyword evidence="4" id="KW-1185">Reference proteome</keyword>
<dbReference type="SUPFAM" id="SSF110296">
    <property type="entry name" value="Oligoxyloglucan reducing end-specific cellobiohydrolase"/>
    <property type="match status" value="1"/>
</dbReference>
<name>A0ABU6G2Y3_9BACL</name>
<comment type="caution">
    <text evidence="3">The sequence shown here is derived from an EMBL/GenBank/DDBJ whole genome shotgun (WGS) entry which is preliminary data.</text>
</comment>
<organism evidence="3 4">
    <name type="scientific">Paenibacillus alba</name>
    <dbReference type="NCBI Taxonomy" id="1197127"/>
    <lineage>
        <taxon>Bacteria</taxon>
        <taxon>Bacillati</taxon>
        <taxon>Bacillota</taxon>
        <taxon>Bacilli</taxon>
        <taxon>Bacillales</taxon>
        <taxon>Paenibacillaceae</taxon>
        <taxon>Paenibacillus</taxon>
    </lineage>
</organism>
<keyword evidence="2" id="KW-0732">Signal</keyword>
<feature type="region of interest" description="Disordered" evidence="1">
    <location>
        <begin position="63"/>
        <end position="120"/>
    </location>
</feature>
<dbReference type="Proteomes" id="UP001338137">
    <property type="component" value="Unassembled WGS sequence"/>
</dbReference>
<evidence type="ECO:0000256" key="2">
    <source>
        <dbReference type="SAM" id="SignalP"/>
    </source>
</evidence>
<accession>A0ABU6G2Y3</accession>
<feature type="chain" id="PRO_5047102322" description="Photosynthesis system II assembly factor Ycf48/Hcf136-like domain-containing protein" evidence="2">
    <location>
        <begin position="21"/>
        <end position="457"/>
    </location>
</feature>
<dbReference type="EMBL" id="JARLKY010000034">
    <property type="protein sequence ID" value="MEC0228506.1"/>
    <property type="molecule type" value="Genomic_DNA"/>
</dbReference>
<gene>
    <name evidence="3" type="ORF">P4I72_15380</name>
</gene>
<proteinExistence type="predicted"/>
<evidence type="ECO:0000256" key="1">
    <source>
        <dbReference type="SAM" id="MobiDB-lite"/>
    </source>
</evidence>
<dbReference type="InterPro" id="IPR015943">
    <property type="entry name" value="WD40/YVTN_repeat-like_dom_sf"/>
</dbReference>